<accession>X1ETZ2</accession>
<evidence type="ECO:0000259" key="1">
    <source>
        <dbReference type="Pfam" id="PF00464"/>
    </source>
</evidence>
<dbReference type="Gene3D" id="3.40.640.10">
    <property type="entry name" value="Type I PLP-dependent aspartate aminotransferase-like (Major domain)"/>
    <property type="match status" value="1"/>
</dbReference>
<proteinExistence type="predicted"/>
<dbReference type="Pfam" id="PF00464">
    <property type="entry name" value="SHMT"/>
    <property type="match status" value="1"/>
</dbReference>
<dbReference type="InterPro" id="IPR015424">
    <property type="entry name" value="PyrdxlP-dep_Trfase"/>
</dbReference>
<evidence type="ECO:0000313" key="2">
    <source>
        <dbReference type="EMBL" id="GAH36861.1"/>
    </source>
</evidence>
<sequence>MNKKLAEIRSILLEHHEEIKNAIPLIASENITSPAVDEACNSDFSHRYAEGWVGSESLCRL</sequence>
<feature type="domain" description="Serine hydroxymethyltransferase-like" evidence="1">
    <location>
        <begin position="6"/>
        <end position="55"/>
    </location>
</feature>
<dbReference type="Gene3D" id="3.90.1150.10">
    <property type="entry name" value="Aspartate Aminotransferase, domain 1"/>
    <property type="match status" value="1"/>
</dbReference>
<dbReference type="SUPFAM" id="SSF53383">
    <property type="entry name" value="PLP-dependent transferases"/>
    <property type="match status" value="1"/>
</dbReference>
<protein>
    <recommendedName>
        <fullName evidence="1">Serine hydroxymethyltransferase-like domain-containing protein</fullName>
    </recommendedName>
</protein>
<gene>
    <name evidence="2" type="ORF">S03H2_20409</name>
</gene>
<dbReference type="InterPro" id="IPR015421">
    <property type="entry name" value="PyrdxlP-dep_Trfase_major"/>
</dbReference>
<name>X1ETZ2_9ZZZZ</name>
<dbReference type="InterPro" id="IPR015422">
    <property type="entry name" value="PyrdxlP-dep_Trfase_small"/>
</dbReference>
<dbReference type="InterPro" id="IPR039429">
    <property type="entry name" value="SHMT-like_dom"/>
</dbReference>
<comment type="caution">
    <text evidence="2">The sequence shown here is derived from an EMBL/GenBank/DDBJ whole genome shotgun (WGS) entry which is preliminary data.</text>
</comment>
<dbReference type="AlphaFoldDB" id="X1ETZ2"/>
<organism evidence="2">
    <name type="scientific">marine sediment metagenome</name>
    <dbReference type="NCBI Taxonomy" id="412755"/>
    <lineage>
        <taxon>unclassified sequences</taxon>
        <taxon>metagenomes</taxon>
        <taxon>ecological metagenomes</taxon>
    </lineage>
</organism>
<dbReference type="EMBL" id="BARU01010754">
    <property type="protein sequence ID" value="GAH36861.1"/>
    <property type="molecule type" value="Genomic_DNA"/>
</dbReference>
<reference evidence="2" key="1">
    <citation type="journal article" date="2014" name="Front. Microbiol.">
        <title>High frequency of phylogenetically diverse reductive dehalogenase-homologous genes in deep subseafloor sedimentary metagenomes.</title>
        <authorList>
            <person name="Kawai M."/>
            <person name="Futagami T."/>
            <person name="Toyoda A."/>
            <person name="Takaki Y."/>
            <person name="Nishi S."/>
            <person name="Hori S."/>
            <person name="Arai W."/>
            <person name="Tsubouchi T."/>
            <person name="Morono Y."/>
            <person name="Uchiyama I."/>
            <person name="Ito T."/>
            <person name="Fujiyama A."/>
            <person name="Inagaki F."/>
            <person name="Takami H."/>
        </authorList>
    </citation>
    <scope>NUCLEOTIDE SEQUENCE</scope>
    <source>
        <strain evidence="2">Expedition CK06-06</strain>
    </source>
</reference>